<dbReference type="InterPro" id="IPR017850">
    <property type="entry name" value="Alkaline_phosphatase_core_sf"/>
</dbReference>
<keyword evidence="2" id="KW-0472">Membrane</keyword>
<dbReference type="Pfam" id="PF01663">
    <property type="entry name" value="Phosphodiest"/>
    <property type="match status" value="1"/>
</dbReference>
<dbReference type="GO" id="GO:0009141">
    <property type="term" value="P:nucleoside triphosphate metabolic process"/>
    <property type="evidence" value="ECO:0007669"/>
    <property type="project" value="TreeGrafter"/>
</dbReference>
<dbReference type="FunFam" id="3.30.1360.180:FF:000003">
    <property type="entry name" value="Type I phosphodiesterase/nucleotide pyrophosphatase family protein"/>
    <property type="match status" value="1"/>
</dbReference>
<organism evidence="3 4">
    <name type="scientific">Saxophila tyrrhenica</name>
    <dbReference type="NCBI Taxonomy" id="1690608"/>
    <lineage>
        <taxon>Eukaryota</taxon>
        <taxon>Fungi</taxon>
        <taxon>Dikarya</taxon>
        <taxon>Ascomycota</taxon>
        <taxon>Pezizomycotina</taxon>
        <taxon>Dothideomycetes</taxon>
        <taxon>Dothideomycetidae</taxon>
        <taxon>Mycosphaerellales</taxon>
        <taxon>Extremaceae</taxon>
        <taxon>Saxophila</taxon>
    </lineage>
</organism>
<dbReference type="GO" id="GO:0017111">
    <property type="term" value="F:ribonucleoside triphosphate phosphatase activity"/>
    <property type="evidence" value="ECO:0007669"/>
    <property type="project" value="TreeGrafter"/>
</dbReference>
<dbReference type="EMBL" id="JAVRRT010000002">
    <property type="protein sequence ID" value="KAK5174340.1"/>
    <property type="molecule type" value="Genomic_DNA"/>
</dbReference>
<feature type="compositionally biased region" description="Basic and acidic residues" evidence="1">
    <location>
        <begin position="664"/>
        <end position="691"/>
    </location>
</feature>
<proteinExistence type="predicted"/>
<dbReference type="RefSeq" id="XP_064663009.1">
    <property type="nucleotide sequence ID" value="XM_064798682.1"/>
</dbReference>
<dbReference type="PANTHER" id="PTHR10151">
    <property type="entry name" value="ECTONUCLEOTIDE PYROPHOSPHATASE/PHOSPHODIESTERASE"/>
    <property type="match status" value="1"/>
</dbReference>
<evidence type="ECO:0000256" key="1">
    <source>
        <dbReference type="SAM" id="MobiDB-lite"/>
    </source>
</evidence>
<feature type="region of interest" description="Disordered" evidence="1">
    <location>
        <begin position="703"/>
        <end position="736"/>
    </location>
</feature>
<keyword evidence="2" id="KW-1133">Transmembrane helix</keyword>
<feature type="compositionally biased region" description="Basic and acidic residues" evidence="1">
    <location>
        <begin position="7"/>
        <end position="40"/>
    </location>
</feature>
<dbReference type="Proteomes" id="UP001337655">
    <property type="component" value="Unassembled WGS sequence"/>
</dbReference>
<evidence type="ECO:0000256" key="2">
    <source>
        <dbReference type="SAM" id="Phobius"/>
    </source>
</evidence>
<evidence type="ECO:0000313" key="3">
    <source>
        <dbReference type="EMBL" id="KAK5174340.1"/>
    </source>
</evidence>
<dbReference type="GeneID" id="89922768"/>
<dbReference type="AlphaFoldDB" id="A0AAV9PK84"/>
<dbReference type="CDD" id="cd16018">
    <property type="entry name" value="Enpp"/>
    <property type="match status" value="1"/>
</dbReference>
<sequence length="736" mass="82622">MAVSAYEKLDRPNDDTSGSEGEHYVSRTSEDVRQHDRETLNAEEEAERLLVGDGSGKSQWGRKKEQRKDRRRQKGRGGEEAEKRELMYEMEEGGPRNSSTESIGSSSEGDMQRLGEVQSRRKTSRTKRWTAISLIHVVIIAAFLALLYGAYRATQTSTNSHPSTSIAQTLFNGTHTFAPTTIFLSLDGFRADFLNRGLTPTLNAFMRTGVSPEYMNPSFPSLTFPNHFTLVTGLHPESHGIVGNTFWDPTTEKEFYYTDPARSMTPEWWNAEPIWVTAEQQNVRSAIHMWPGSEAHIAGVEPEYVDEFDADEKLGRKVDRILHWLDMPGDQDVEHSGSGKAKQKRPQLIAAYTPNVDADGHKYGPNSTYIRSTIAEVDGMLGALFKGIDERNLTNIVNIIVVSDHGMATTSTNRLVQLEDLVDTSLIEHTDGWPLYGLRPYKRDDAQLIELYNQLFAKSKLPKYRDAFDVYLRDKNMPERYHFHTNPRIAPLWIIPKAGWAIVTKDEFDIAAAKKHDDVYHPRGLHGYDHEHPLMRAIFVARGPAFPHPEGSKVRAFQNTEVYNIVCDSLGIEPQPNNGTLRLPFTTEGKHDFISVPEEVDDLPADETDDDEDTSDGAPPPEVPNLNNPTPPHLGSPSPPEATKLGPIEAFQPIPPDVPARPTTPERPEKPERPVVHDGGDPDAEDAKGWWEWVKQELEKLKGLAKDKFGHKDDGKEKSDGKKKNMEEKEGKSGNG</sequence>
<dbReference type="Gene3D" id="3.30.1360.180">
    <property type="match status" value="1"/>
</dbReference>
<protein>
    <submittedName>
        <fullName evidence="3">Uncharacterized protein</fullName>
    </submittedName>
</protein>
<keyword evidence="4" id="KW-1185">Reference proteome</keyword>
<feature type="region of interest" description="Disordered" evidence="1">
    <location>
        <begin position="602"/>
        <end position="691"/>
    </location>
</feature>
<feature type="compositionally biased region" description="Pro residues" evidence="1">
    <location>
        <begin position="618"/>
        <end position="640"/>
    </location>
</feature>
<feature type="region of interest" description="Disordered" evidence="1">
    <location>
        <begin position="1"/>
        <end position="122"/>
    </location>
</feature>
<dbReference type="PANTHER" id="PTHR10151:SF120">
    <property type="entry name" value="BIS(5'-ADENOSYL)-TRIPHOSPHATASE"/>
    <property type="match status" value="1"/>
</dbReference>
<keyword evidence="2" id="KW-0812">Transmembrane</keyword>
<feature type="compositionally biased region" description="Acidic residues" evidence="1">
    <location>
        <begin position="602"/>
        <end position="615"/>
    </location>
</feature>
<dbReference type="InterPro" id="IPR002591">
    <property type="entry name" value="Phosphodiest/P_Trfase"/>
</dbReference>
<comment type="caution">
    <text evidence="3">The sequence shown here is derived from an EMBL/GenBank/DDBJ whole genome shotgun (WGS) entry which is preliminary data.</text>
</comment>
<name>A0AAV9PK84_9PEZI</name>
<feature type="compositionally biased region" description="Low complexity" evidence="1">
    <location>
        <begin position="98"/>
        <end position="109"/>
    </location>
</feature>
<dbReference type="SUPFAM" id="SSF53649">
    <property type="entry name" value="Alkaline phosphatase-like"/>
    <property type="match status" value="1"/>
</dbReference>
<gene>
    <name evidence="3" type="ORF">LTR77_001420</name>
</gene>
<accession>A0AAV9PK84</accession>
<reference evidence="3 4" key="1">
    <citation type="submission" date="2023-08" db="EMBL/GenBank/DDBJ databases">
        <title>Black Yeasts Isolated from many extreme environments.</title>
        <authorList>
            <person name="Coleine C."/>
            <person name="Stajich J.E."/>
            <person name="Selbmann L."/>
        </authorList>
    </citation>
    <scope>NUCLEOTIDE SEQUENCE [LARGE SCALE GENOMIC DNA]</scope>
    <source>
        <strain evidence="3 4">CCFEE 5935</strain>
    </source>
</reference>
<feature type="transmembrane region" description="Helical" evidence="2">
    <location>
        <begin position="129"/>
        <end position="151"/>
    </location>
</feature>
<dbReference type="GO" id="GO:0047429">
    <property type="term" value="F:nucleoside triphosphate diphosphatase activity"/>
    <property type="evidence" value="ECO:0007669"/>
    <property type="project" value="TreeGrafter"/>
</dbReference>
<dbReference type="Gene3D" id="3.40.720.10">
    <property type="entry name" value="Alkaline Phosphatase, subunit A"/>
    <property type="match status" value="1"/>
</dbReference>
<evidence type="ECO:0000313" key="4">
    <source>
        <dbReference type="Proteomes" id="UP001337655"/>
    </source>
</evidence>
<feature type="compositionally biased region" description="Basic and acidic residues" evidence="1">
    <location>
        <begin position="76"/>
        <end position="87"/>
    </location>
</feature>